<sequence>MVSTMDTREGRRPDQGFCRMKLFRLLCVTLITLLPRISRAVEKTPLFINCGSDSVITDVGERNWVGDSVADTNLTPSFVGIIASTSAIGEEDRYRNLYKTARIFNTSTHYNFTLASGSYCIRLHFHPFSFESFNANDSTFDVTANDIKLVLSFNVPEEISSNNAVKNLSGNSLVKEYFLNVSSNELIIEFVPVSGSFAFVSAIEIIPAPDHLLVDSVNRVGNPGFKEPFDLRGRASRQSID</sequence>
<feature type="signal peptide" evidence="1">
    <location>
        <begin position="1"/>
        <end position="40"/>
    </location>
</feature>
<dbReference type="SUPFAM" id="SSF49785">
    <property type="entry name" value="Galactose-binding domain-like"/>
    <property type="match status" value="1"/>
</dbReference>
<dbReference type="InterPro" id="IPR021720">
    <property type="entry name" value="Malectin_dom"/>
</dbReference>
<dbReference type="GO" id="GO:0004714">
    <property type="term" value="F:transmembrane receptor protein tyrosine kinase activity"/>
    <property type="evidence" value="ECO:0007669"/>
    <property type="project" value="InterPro"/>
</dbReference>
<dbReference type="InterPro" id="IPR008979">
    <property type="entry name" value="Galactose-bd-like_sf"/>
</dbReference>
<proteinExistence type="predicted"/>
<dbReference type="AlphaFoldDB" id="A0AAP0B0M4"/>
<keyword evidence="3" id="KW-0675">Receptor</keyword>
<dbReference type="EMBL" id="JBBWWQ010000018">
    <property type="protein sequence ID" value="KAK8921943.1"/>
    <property type="molecule type" value="Genomic_DNA"/>
</dbReference>
<protein>
    <submittedName>
        <fullName evidence="3">Receptor-like protein kinase</fullName>
    </submittedName>
</protein>
<accession>A0AAP0B0M4</accession>
<keyword evidence="3" id="KW-0808">Transferase</keyword>
<name>A0AAP0B0M4_9ASPA</name>
<keyword evidence="3" id="KW-0418">Kinase</keyword>
<evidence type="ECO:0000256" key="1">
    <source>
        <dbReference type="SAM" id="SignalP"/>
    </source>
</evidence>
<organism evidence="3 4">
    <name type="scientific">Platanthera zijinensis</name>
    <dbReference type="NCBI Taxonomy" id="2320716"/>
    <lineage>
        <taxon>Eukaryota</taxon>
        <taxon>Viridiplantae</taxon>
        <taxon>Streptophyta</taxon>
        <taxon>Embryophyta</taxon>
        <taxon>Tracheophyta</taxon>
        <taxon>Spermatophyta</taxon>
        <taxon>Magnoliopsida</taxon>
        <taxon>Liliopsida</taxon>
        <taxon>Asparagales</taxon>
        <taxon>Orchidaceae</taxon>
        <taxon>Orchidoideae</taxon>
        <taxon>Orchideae</taxon>
        <taxon>Orchidinae</taxon>
        <taxon>Platanthera</taxon>
    </lineage>
</organism>
<dbReference type="InterPro" id="IPR045272">
    <property type="entry name" value="ANXUR1/2-like"/>
</dbReference>
<dbReference type="FunFam" id="2.60.120.430:FF:000003">
    <property type="entry name" value="FERONIA receptor-like kinase"/>
    <property type="match status" value="1"/>
</dbReference>
<dbReference type="Proteomes" id="UP001418222">
    <property type="component" value="Unassembled WGS sequence"/>
</dbReference>
<dbReference type="PANTHER" id="PTHR34590:SF6">
    <property type="entry name" value="RECEPTOR-LIKE KINASE"/>
    <property type="match status" value="1"/>
</dbReference>
<keyword evidence="1" id="KW-0732">Signal</keyword>
<feature type="domain" description="Malectin" evidence="2">
    <location>
        <begin position="46"/>
        <end position="203"/>
    </location>
</feature>
<dbReference type="Gene3D" id="2.60.120.430">
    <property type="entry name" value="Galactose-binding lectin"/>
    <property type="match status" value="1"/>
</dbReference>
<evidence type="ECO:0000313" key="4">
    <source>
        <dbReference type="Proteomes" id="UP001418222"/>
    </source>
</evidence>
<gene>
    <name evidence="3" type="ORF">KSP39_PZI020542</name>
</gene>
<feature type="chain" id="PRO_5042945268" evidence="1">
    <location>
        <begin position="41"/>
        <end position="241"/>
    </location>
</feature>
<dbReference type="PANTHER" id="PTHR34590">
    <property type="entry name" value="OS03G0124300 PROTEIN-RELATED"/>
    <property type="match status" value="1"/>
</dbReference>
<reference evidence="3 4" key="1">
    <citation type="journal article" date="2022" name="Nat. Plants">
        <title>Genomes of leafy and leafless Platanthera orchids illuminate the evolution of mycoheterotrophy.</title>
        <authorList>
            <person name="Li M.H."/>
            <person name="Liu K.W."/>
            <person name="Li Z."/>
            <person name="Lu H.C."/>
            <person name="Ye Q.L."/>
            <person name="Zhang D."/>
            <person name="Wang J.Y."/>
            <person name="Li Y.F."/>
            <person name="Zhong Z.M."/>
            <person name="Liu X."/>
            <person name="Yu X."/>
            <person name="Liu D.K."/>
            <person name="Tu X.D."/>
            <person name="Liu B."/>
            <person name="Hao Y."/>
            <person name="Liao X.Y."/>
            <person name="Jiang Y.T."/>
            <person name="Sun W.H."/>
            <person name="Chen J."/>
            <person name="Chen Y.Q."/>
            <person name="Ai Y."/>
            <person name="Zhai J.W."/>
            <person name="Wu S.S."/>
            <person name="Zhou Z."/>
            <person name="Hsiao Y.Y."/>
            <person name="Wu W.L."/>
            <person name="Chen Y.Y."/>
            <person name="Lin Y.F."/>
            <person name="Hsu J.L."/>
            <person name="Li C.Y."/>
            <person name="Wang Z.W."/>
            <person name="Zhao X."/>
            <person name="Zhong W.Y."/>
            <person name="Ma X.K."/>
            <person name="Ma L."/>
            <person name="Huang J."/>
            <person name="Chen G.Z."/>
            <person name="Huang M.Z."/>
            <person name="Huang L."/>
            <person name="Peng D.H."/>
            <person name="Luo Y.B."/>
            <person name="Zou S.Q."/>
            <person name="Chen S.P."/>
            <person name="Lan S."/>
            <person name="Tsai W.C."/>
            <person name="Van de Peer Y."/>
            <person name="Liu Z.J."/>
        </authorList>
    </citation>
    <scope>NUCLEOTIDE SEQUENCE [LARGE SCALE GENOMIC DNA]</scope>
    <source>
        <strain evidence="3">Lor287</strain>
    </source>
</reference>
<comment type="caution">
    <text evidence="3">The sequence shown here is derived from an EMBL/GenBank/DDBJ whole genome shotgun (WGS) entry which is preliminary data.</text>
</comment>
<dbReference type="Pfam" id="PF11721">
    <property type="entry name" value="Malectin"/>
    <property type="match status" value="1"/>
</dbReference>
<keyword evidence="4" id="KW-1185">Reference proteome</keyword>
<evidence type="ECO:0000259" key="2">
    <source>
        <dbReference type="Pfam" id="PF11721"/>
    </source>
</evidence>
<evidence type="ECO:0000313" key="3">
    <source>
        <dbReference type="EMBL" id="KAK8921943.1"/>
    </source>
</evidence>